<comment type="caution">
    <text evidence="1">The sequence shown here is derived from an EMBL/GenBank/DDBJ whole genome shotgun (WGS) entry which is preliminary data.</text>
</comment>
<organism evidence="1 2">
    <name type="scientific">Demequina sediminis</name>
    <dbReference type="NCBI Taxonomy" id="1930058"/>
    <lineage>
        <taxon>Bacteria</taxon>
        <taxon>Bacillati</taxon>
        <taxon>Actinomycetota</taxon>
        <taxon>Actinomycetes</taxon>
        <taxon>Micrococcales</taxon>
        <taxon>Demequinaceae</taxon>
        <taxon>Demequina</taxon>
    </lineage>
</organism>
<evidence type="ECO:0000313" key="1">
    <source>
        <dbReference type="EMBL" id="GAA5518947.1"/>
    </source>
</evidence>
<proteinExistence type="predicted"/>
<protein>
    <recommendedName>
        <fullName evidence="3">HEAT repeat domain-containing protein</fullName>
    </recommendedName>
</protein>
<dbReference type="InterPro" id="IPR011989">
    <property type="entry name" value="ARM-like"/>
</dbReference>
<evidence type="ECO:0000313" key="2">
    <source>
        <dbReference type="Proteomes" id="UP001426770"/>
    </source>
</evidence>
<gene>
    <name evidence="1" type="ORF">Lsed01_01381</name>
</gene>
<dbReference type="EMBL" id="BAABRR010000006">
    <property type="protein sequence ID" value="GAA5518947.1"/>
    <property type="molecule type" value="Genomic_DNA"/>
</dbReference>
<name>A0ABP9WGM0_9MICO</name>
<accession>A0ABP9WGM0</accession>
<keyword evidence="2" id="KW-1185">Reference proteome</keyword>
<sequence length="101" mass="10678">MVVPASGASEDVRRALDADVSGQDLLPYAVHRDPSVRAAVAARTDCPMGALVSLGHDSSLEVLGALLGNPKTPSSVVRRLADHRDPRIAGLAVQRLRNAFR</sequence>
<dbReference type="Proteomes" id="UP001426770">
    <property type="component" value="Unassembled WGS sequence"/>
</dbReference>
<reference evidence="1 2" key="1">
    <citation type="submission" date="2024-02" db="EMBL/GenBank/DDBJ databases">
        <title>Lysinimicrobium sediminis NBRC 112286.</title>
        <authorList>
            <person name="Ichikawa N."/>
            <person name="Katano-Makiyama Y."/>
            <person name="Hidaka K."/>
        </authorList>
    </citation>
    <scope>NUCLEOTIDE SEQUENCE [LARGE SCALE GENOMIC DNA]</scope>
    <source>
        <strain evidence="1 2">NBRC 112286</strain>
    </source>
</reference>
<evidence type="ECO:0008006" key="3">
    <source>
        <dbReference type="Google" id="ProtNLM"/>
    </source>
</evidence>
<dbReference type="Gene3D" id="1.25.10.10">
    <property type="entry name" value="Leucine-rich Repeat Variant"/>
    <property type="match status" value="1"/>
</dbReference>